<keyword evidence="2" id="KW-0539">Nucleus</keyword>
<reference evidence="5" key="2">
    <citation type="submission" date="2020-06" db="EMBL/GenBank/DDBJ databases">
        <title>Helianthus annuus Genome sequencing and assembly Release 2.</title>
        <authorList>
            <person name="Gouzy J."/>
            <person name="Langlade N."/>
            <person name="Munos S."/>
        </authorList>
    </citation>
    <scope>NUCLEOTIDE SEQUENCE</scope>
    <source>
        <tissue evidence="5">Leaves</tissue>
    </source>
</reference>
<feature type="compositionally biased region" description="Basic and acidic residues" evidence="3">
    <location>
        <begin position="240"/>
        <end position="298"/>
    </location>
</feature>
<feature type="compositionally biased region" description="Low complexity" evidence="3">
    <location>
        <begin position="300"/>
        <end position="309"/>
    </location>
</feature>
<feature type="region of interest" description="Disordered" evidence="3">
    <location>
        <begin position="227"/>
        <end position="309"/>
    </location>
</feature>
<evidence type="ECO:0000256" key="1">
    <source>
        <dbReference type="ARBA" id="ARBA00004123"/>
    </source>
</evidence>
<evidence type="ECO:0000256" key="2">
    <source>
        <dbReference type="ARBA" id="ARBA00023242"/>
    </source>
</evidence>
<comment type="caution">
    <text evidence="5">The sequence shown here is derived from an EMBL/GenBank/DDBJ whole genome shotgun (WGS) entry which is preliminary data.</text>
</comment>
<evidence type="ECO:0000259" key="4">
    <source>
        <dbReference type="PROSITE" id="PS50174"/>
    </source>
</evidence>
<protein>
    <submittedName>
        <fullName evidence="5">G-patch domain-containing protein</fullName>
    </submittedName>
</protein>
<dbReference type="SMART" id="SM00443">
    <property type="entry name" value="G_patch"/>
    <property type="match status" value="1"/>
</dbReference>
<evidence type="ECO:0000256" key="3">
    <source>
        <dbReference type="SAM" id="MobiDB-lite"/>
    </source>
</evidence>
<dbReference type="GO" id="GO:0000398">
    <property type="term" value="P:mRNA splicing, via spliceosome"/>
    <property type="evidence" value="ECO:0000318"/>
    <property type="project" value="GO_Central"/>
</dbReference>
<name>A0A9K3JPZ9_HELAN</name>
<dbReference type="OrthoDB" id="5577072at2759"/>
<feature type="region of interest" description="Disordered" evidence="3">
    <location>
        <begin position="38"/>
        <end position="62"/>
    </location>
</feature>
<proteinExistence type="predicted"/>
<dbReference type="InterPro" id="IPR026822">
    <property type="entry name" value="Spp2/MOS2_G-patch"/>
</dbReference>
<feature type="compositionally biased region" description="Low complexity" evidence="3">
    <location>
        <begin position="52"/>
        <end position="62"/>
    </location>
</feature>
<dbReference type="Gramene" id="mRNA:HanXRQr2_Chr02g0073691">
    <property type="protein sequence ID" value="CDS:HanXRQr2_Chr02g0073691.1"/>
    <property type="gene ID" value="HanXRQr2_Chr02g0073691"/>
</dbReference>
<organism evidence="5 6">
    <name type="scientific">Helianthus annuus</name>
    <name type="common">Common sunflower</name>
    <dbReference type="NCBI Taxonomy" id="4232"/>
    <lineage>
        <taxon>Eukaryota</taxon>
        <taxon>Viridiplantae</taxon>
        <taxon>Streptophyta</taxon>
        <taxon>Embryophyta</taxon>
        <taxon>Tracheophyta</taxon>
        <taxon>Spermatophyta</taxon>
        <taxon>Magnoliopsida</taxon>
        <taxon>eudicotyledons</taxon>
        <taxon>Gunneridae</taxon>
        <taxon>Pentapetalae</taxon>
        <taxon>asterids</taxon>
        <taxon>campanulids</taxon>
        <taxon>Asterales</taxon>
        <taxon>Asteraceae</taxon>
        <taxon>Asteroideae</taxon>
        <taxon>Heliantheae alliance</taxon>
        <taxon>Heliantheae</taxon>
        <taxon>Helianthus</taxon>
    </lineage>
</organism>
<dbReference type="InterPro" id="IPR000467">
    <property type="entry name" value="G_patch_dom"/>
</dbReference>
<feature type="compositionally biased region" description="Basic and acidic residues" evidence="3">
    <location>
        <begin position="139"/>
        <end position="152"/>
    </location>
</feature>
<dbReference type="PROSITE" id="PS50174">
    <property type="entry name" value="G_PATCH"/>
    <property type="match status" value="1"/>
</dbReference>
<dbReference type="GO" id="GO:0003676">
    <property type="term" value="F:nucleic acid binding"/>
    <property type="evidence" value="ECO:0007669"/>
    <property type="project" value="InterPro"/>
</dbReference>
<evidence type="ECO:0000313" key="6">
    <source>
        <dbReference type="Proteomes" id="UP000215914"/>
    </source>
</evidence>
<dbReference type="Pfam" id="PF25088">
    <property type="entry name" value="GPKOW_C"/>
    <property type="match status" value="1"/>
</dbReference>
<feature type="domain" description="G-patch" evidence="4">
    <location>
        <begin position="187"/>
        <end position="233"/>
    </location>
</feature>
<dbReference type="AlphaFoldDB" id="A0A9K3JPZ9"/>
<dbReference type="InterPro" id="IPR045166">
    <property type="entry name" value="Spp2-like"/>
</dbReference>
<dbReference type="PANTHER" id="PTHR15818">
    <property type="entry name" value="G PATCH AND KOW-CONTAINING"/>
    <property type="match status" value="1"/>
</dbReference>
<dbReference type="Proteomes" id="UP000215914">
    <property type="component" value="Unassembled WGS sequence"/>
</dbReference>
<dbReference type="EMBL" id="MNCJ02000317">
    <property type="protein sequence ID" value="KAF5819091.1"/>
    <property type="molecule type" value="Genomic_DNA"/>
</dbReference>
<dbReference type="Pfam" id="PF12656">
    <property type="entry name" value="G-patch_2"/>
    <property type="match status" value="1"/>
</dbReference>
<dbReference type="GO" id="GO:0005681">
    <property type="term" value="C:spliceosomal complex"/>
    <property type="evidence" value="ECO:0000318"/>
    <property type="project" value="GO_Central"/>
</dbReference>
<gene>
    <name evidence="5" type="ORF">HanXRQr2_Chr02g0073691</name>
</gene>
<feature type="region of interest" description="Disordered" evidence="3">
    <location>
        <begin position="139"/>
        <end position="161"/>
    </location>
</feature>
<keyword evidence="6" id="KW-1185">Reference proteome</keyword>
<comment type="subcellular location">
    <subcellularLocation>
        <location evidence="1">Nucleus</location>
    </subcellularLocation>
</comment>
<dbReference type="PANTHER" id="PTHR15818:SF2">
    <property type="entry name" value="G-PATCH DOMAIN AND KOW MOTIFS-CONTAINING PROTEIN"/>
    <property type="match status" value="1"/>
</dbReference>
<dbReference type="Gene3D" id="2.30.30.140">
    <property type="match status" value="1"/>
</dbReference>
<evidence type="ECO:0000313" key="5">
    <source>
        <dbReference type="EMBL" id="KAF5819091.1"/>
    </source>
</evidence>
<reference evidence="5" key="1">
    <citation type="journal article" date="2017" name="Nature">
        <title>The sunflower genome provides insights into oil metabolism, flowering and Asterid evolution.</title>
        <authorList>
            <person name="Badouin H."/>
            <person name="Gouzy J."/>
            <person name="Grassa C.J."/>
            <person name="Murat F."/>
            <person name="Staton S.E."/>
            <person name="Cottret L."/>
            <person name="Lelandais-Briere C."/>
            <person name="Owens G.L."/>
            <person name="Carrere S."/>
            <person name="Mayjonade B."/>
            <person name="Legrand L."/>
            <person name="Gill N."/>
            <person name="Kane N.C."/>
            <person name="Bowers J.E."/>
            <person name="Hubner S."/>
            <person name="Bellec A."/>
            <person name="Berard A."/>
            <person name="Berges H."/>
            <person name="Blanchet N."/>
            <person name="Boniface M.C."/>
            <person name="Brunel D."/>
            <person name="Catrice O."/>
            <person name="Chaidir N."/>
            <person name="Claudel C."/>
            <person name="Donnadieu C."/>
            <person name="Faraut T."/>
            <person name="Fievet G."/>
            <person name="Helmstetter N."/>
            <person name="King M."/>
            <person name="Knapp S.J."/>
            <person name="Lai Z."/>
            <person name="Le Paslier M.C."/>
            <person name="Lippi Y."/>
            <person name="Lorenzon L."/>
            <person name="Mandel J.R."/>
            <person name="Marage G."/>
            <person name="Marchand G."/>
            <person name="Marquand E."/>
            <person name="Bret-Mestries E."/>
            <person name="Morien E."/>
            <person name="Nambeesan S."/>
            <person name="Nguyen T."/>
            <person name="Pegot-Espagnet P."/>
            <person name="Pouilly N."/>
            <person name="Raftis F."/>
            <person name="Sallet E."/>
            <person name="Schiex T."/>
            <person name="Thomas J."/>
            <person name="Vandecasteele C."/>
            <person name="Vares D."/>
            <person name="Vear F."/>
            <person name="Vautrin S."/>
            <person name="Crespi M."/>
            <person name="Mangin B."/>
            <person name="Burke J.M."/>
            <person name="Salse J."/>
            <person name="Munos S."/>
            <person name="Vincourt P."/>
            <person name="Rieseberg L.H."/>
            <person name="Langlade N.B."/>
        </authorList>
    </citation>
    <scope>NUCLEOTIDE SEQUENCE</scope>
    <source>
        <tissue evidence="5">Leaves</tissue>
    </source>
</reference>
<accession>A0A9K3JPZ9</accession>
<sequence>MIPHDPGPVRVPKPSFFQFEPCNNTDLYPPSATMKLSFSLSSSKPPKPSINPPQNHHQTTTTTKEFVTEFDPSQTLTTAKTPDSIAPIANEWKPHKKVKLLNLPDKSEDPNLQFETVNSTVEEIDPNISYGLNIRAKKGSESDLRPKGERSESGSSSIDRLMLDKLRRDLDSLPEHRGMEEFEDMPVEGFGLALLKGYGWEEGRGVGKNAKEDVKVFEITKRTGKEGIGFVNDVPGPPSKDGKNRAASLEKKTVNNDERKERIHSGDRRKDSSGSRDHKRDHDKKTSGKRGRERERYETSGGLSNSKSNKSWLSSHIRVRIISKELKGGRLYLKKGEIVDVVGPTTCDIRMDDGRELIQGVDEEFLETALPRRGGPVLVLYGRYKGVFGSLQEKDMDNETAVVRDADTHGLINVKLEQIAEYVGDPDDIGY</sequence>